<dbReference type="AlphaFoldDB" id="A0A3A4NWD5"/>
<organism evidence="2 3">
    <name type="scientific">Abyssobacteria bacterium (strain SURF_5)</name>
    <dbReference type="NCBI Taxonomy" id="2093360"/>
    <lineage>
        <taxon>Bacteria</taxon>
        <taxon>Pseudomonadati</taxon>
        <taxon>Candidatus Hydrogenedentota</taxon>
        <taxon>Candidatus Abyssobacteria</taxon>
    </lineage>
</organism>
<reference evidence="2 3" key="1">
    <citation type="journal article" date="2017" name="ISME J.">
        <title>Energy and carbon metabolisms in a deep terrestrial subsurface fluid microbial community.</title>
        <authorList>
            <person name="Momper L."/>
            <person name="Jungbluth S.P."/>
            <person name="Lee M.D."/>
            <person name="Amend J.P."/>
        </authorList>
    </citation>
    <scope>NUCLEOTIDE SEQUENCE [LARGE SCALE GENOMIC DNA]</scope>
    <source>
        <strain evidence="2">SURF_5</strain>
    </source>
</reference>
<evidence type="ECO:0000313" key="2">
    <source>
        <dbReference type="EMBL" id="RJP22885.1"/>
    </source>
</evidence>
<accession>A0A3A4NWD5</accession>
<dbReference type="SUPFAM" id="SSF51905">
    <property type="entry name" value="FAD/NAD(P)-binding domain"/>
    <property type="match status" value="1"/>
</dbReference>
<gene>
    <name evidence="2" type="ORF">C4520_07625</name>
</gene>
<dbReference type="Gene3D" id="3.50.50.60">
    <property type="entry name" value="FAD/NAD(P)-binding domain"/>
    <property type="match status" value="1"/>
</dbReference>
<dbReference type="Pfam" id="PF01266">
    <property type="entry name" value="DAO"/>
    <property type="match status" value="1"/>
</dbReference>
<dbReference type="Proteomes" id="UP000265882">
    <property type="component" value="Unassembled WGS sequence"/>
</dbReference>
<evidence type="ECO:0000313" key="3">
    <source>
        <dbReference type="Proteomes" id="UP000265882"/>
    </source>
</evidence>
<sequence length="461" mass="51807">MPEAGGYLSQRFWRIENQAQNISSASRQNYWFASVNLDNQPLNPALDRQITADVCIIGGGFTGLAAAYHLATNNPEKKIVLLEAVCCGYGASGRSGGFADTGVHNLWQIYENEGPEKAREVYDITLEGLETIRHFVQAHGVDCDFASNGSIELANEPSHLEELEEERKLHEQLGLQARLLDKTELQKMIKSDRYVGGLRYPYGASVNPFKLARGMKRVVEEKGVEIFEKSPVRRIRFGNRPAAISELGHVNAQALVIATDSYSPSLGLFKRRVIPMCAYVIATAPLSPKQLDSIGWAGREKLSDLKPVFDYFHLTPEGRIVFGGAGLRYRFGGRICTQAHNPTIKEIKRTLFDVFPQLSGLEIPYGWGGTLGMSYDFLPSVGTIGDHRNIFYAVAYSGEGTVLTQVAGKIINHLYRKEENRLTRLFLVNKPIPRVWPEPFRYLGILGYKFYYKHYGRRPRR</sequence>
<protein>
    <submittedName>
        <fullName evidence="2">FAD-dependent oxidoreductase</fullName>
    </submittedName>
</protein>
<dbReference type="Gene3D" id="3.30.9.10">
    <property type="entry name" value="D-Amino Acid Oxidase, subunit A, domain 2"/>
    <property type="match status" value="1"/>
</dbReference>
<feature type="domain" description="FAD dependent oxidoreductase" evidence="1">
    <location>
        <begin position="53"/>
        <end position="412"/>
    </location>
</feature>
<dbReference type="EMBL" id="QZKU01000053">
    <property type="protein sequence ID" value="RJP22885.1"/>
    <property type="molecule type" value="Genomic_DNA"/>
</dbReference>
<dbReference type="PANTHER" id="PTHR13847:SF281">
    <property type="entry name" value="FAD DEPENDENT OXIDOREDUCTASE DOMAIN-CONTAINING PROTEIN"/>
    <property type="match status" value="1"/>
</dbReference>
<dbReference type="InterPro" id="IPR036188">
    <property type="entry name" value="FAD/NAD-bd_sf"/>
</dbReference>
<evidence type="ECO:0000259" key="1">
    <source>
        <dbReference type="Pfam" id="PF01266"/>
    </source>
</evidence>
<dbReference type="GO" id="GO:0005737">
    <property type="term" value="C:cytoplasm"/>
    <property type="evidence" value="ECO:0007669"/>
    <property type="project" value="TreeGrafter"/>
</dbReference>
<comment type="caution">
    <text evidence="2">The sequence shown here is derived from an EMBL/GenBank/DDBJ whole genome shotgun (WGS) entry which is preliminary data.</text>
</comment>
<dbReference type="PANTHER" id="PTHR13847">
    <property type="entry name" value="SARCOSINE DEHYDROGENASE-RELATED"/>
    <property type="match status" value="1"/>
</dbReference>
<dbReference type="InterPro" id="IPR006076">
    <property type="entry name" value="FAD-dep_OxRdtase"/>
</dbReference>
<proteinExistence type="predicted"/>
<name>A0A3A4NWD5_ABYX5</name>